<comment type="caution">
    <text evidence="1">The sequence shown here is derived from an EMBL/GenBank/DDBJ whole genome shotgun (WGS) entry which is preliminary data.</text>
</comment>
<accession>A0A0F9AXZ6</accession>
<sequence length="147" mass="16035">MINAQEKIAQYLYEQGISEAYFDAVHDQNRPILDGERVIANAIIAALPGLVKPLEWEDHPKADGPVLSQAFVQGGGYFICDDTDDFTGLYCEFISCRNATWYGSVTASTDVVFAHYQADDPAPLKAAAQHHHVAQIMAAFGVDGEST</sequence>
<evidence type="ECO:0000313" key="1">
    <source>
        <dbReference type="EMBL" id="KKL06392.1"/>
    </source>
</evidence>
<dbReference type="AlphaFoldDB" id="A0A0F9AXZ6"/>
<reference evidence="1" key="1">
    <citation type="journal article" date="2015" name="Nature">
        <title>Complex archaea that bridge the gap between prokaryotes and eukaryotes.</title>
        <authorList>
            <person name="Spang A."/>
            <person name="Saw J.H."/>
            <person name="Jorgensen S.L."/>
            <person name="Zaremba-Niedzwiedzka K."/>
            <person name="Martijn J."/>
            <person name="Lind A.E."/>
            <person name="van Eijk R."/>
            <person name="Schleper C."/>
            <person name="Guy L."/>
            <person name="Ettema T.J."/>
        </authorList>
    </citation>
    <scope>NUCLEOTIDE SEQUENCE</scope>
</reference>
<proteinExistence type="predicted"/>
<dbReference type="EMBL" id="LAZR01043723">
    <property type="protein sequence ID" value="KKL06392.1"/>
    <property type="molecule type" value="Genomic_DNA"/>
</dbReference>
<organism evidence="1">
    <name type="scientific">marine sediment metagenome</name>
    <dbReference type="NCBI Taxonomy" id="412755"/>
    <lineage>
        <taxon>unclassified sequences</taxon>
        <taxon>metagenomes</taxon>
        <taxon>ecological metagenomes</taxon>
    </lineage>
</organism>
<name>A0A0F9AXZ6_9ZZZZ</name>
<gene>
    <name evidence="1" type="ORF">LCGC14_2596480</name>
</gene>
<protein>
    <submittedName>
        <fullName evidence="1">Uncharacterized protein</fullName>
    </submittedName>
</protein>